<feature type="domain" description="Gram-positive cocci surface proteins LPxTG" evidence="8">
    <location>
        <begin position="861"/>
        <end position="895"/>
    </location>
</feature>
<comment type="caution">
    <text evidence="9">The sequence shown here is derived from an EMBL/GenBank/DDBJ whole genome shotgun (WGS) entry which is preliminary data.</text>
</comment>
<evidence type="ECO:0000259" key="8">
    <source>
        <dbReference type="PROSITE" id="PS50847"/>
    </source>
</evidence>
<evidence type="ECO:0000313" key="10">
    <source>
        <dbReference type="Proteomes" id="UP000051845"/>
    </source>
</evidence>
<evidence type="ECO:0000256" key="4">
    <source>
        <dbReference type="ARBA" id="ARBA00023088"/>
    </source>
</evidence>
<keyword evidence="5" id="KW-0175">Coiled coil</keyword>
<evidence type="ECO:0000256" key="7">
    <source>
        <dbReference type="SAM" id="Phobius"/>
    </source>
</evidence>
<keyword evidence="7" id="KW-1133">Transmembrane helix</keyword>
<feature type="region of interest" description="Disordered" evidence="6">
    <location>
        <begin position="56"/>
        <end position="152"/>
    </location>
</feature>
<organism evidence="9 10">
    <name type="scientific">Secundilactobacillus collinoides DSM 20515 = JCM 1123</name>
    <dbReference type="NCBI Taxonomy" id="1423733"/>
    <lineage>
        <taxon>Bacteria</taxon>
        <taxon>Bacillati</taxon>
        <taxon>Bacillota</taxon>
        <taxon>Bacilli</taxon>
        <taxon>Lactobacillales</taxon>
        <taxon>Lactobacillaceae</taxon>
        <taxon>Secundilactobacillus</taxon>
    </lineage>
</organism>
<dbReference type="Proteomes" id="UP000051845">
    <property type="component" value="Unassembled WGS sequence"/>
</dbReference>
<feature type="compositionally biased region" description="Polar residues" evidence="6">
    <location>
        <begin position="763"/>
        <end position="797"/>
    </location>
</feature>
<gene>
    <name evidence="9" type="ORF">FC82_GL002667</name>
</gene>
<evidence type="ECO:0000256" key="5">
    <source>
        <dbReference type="SAM" id="Coils"/>
    </source>
</evidence>
<dbReference type="Pfam" id="PF19258">
    <property type="entry name" value="KxYKxGKxW_sig"/>
    <property type="match status" value="1"/>
</dbReference>
<feature type="compositionally biased region" description="Low complexity" evidence="6">
    <location>
        <begin position="56"/>
        <end position="74"/>
    </location>
</feature>
<evidence type="ECO:0000256" key="1">
    <source>
        <dbReference type="ARBA" id="ARBA00022512"/>
    </source>
</evidence>
<feature type="region of interest" description="Disordered" evidence="6">
    <location>
        <begin position="763"/>
        <end position="810"/>
    </location>
</feature>
<evidence type="ECO:0000256" key="6">
    <source>
        <dbReference type="SAM" id="MobiDB-lite"/>
    </source>
</evidence>
<dbReference type="NCBIfam" id="TIGR01167">
    <property type="entry name" value="LPXTG_anchor"/>
    <property type="match status" value="1"/>
</dbReference>
<keyword evidence="4" id="KW-0572">Peptidoglycan-anchor</keyword>
<proteinExistence type="predicted"/>
<keyword evidence="1" id="KW-0134">Cell wall</keyword>
<sequence>MEKVYLMAELNMNYTERKISHFKMYKVKKQWLFTGMGFLAMSGTLLFGSVSVKADTTQSTGSSVTTTQVGVTTSDDALNQTTTEPNGTKSDNKLQTTGTDKEGTQVPDDTANSIGSAEPGSTDDAVVSNPATDTASKTDETAETTPTVSTPTTAGTMQRRVMLRKQAAVKQAAPTAATDIPDGDADSATNAKQDYLDYATGEYATAMTNYQTQSDAINTQIAAYQASKDAYDSALADYQNELASFEQDTTSDKTDQKTQLSQTYTVLENQYQQLQTQLATINTAVTVANAAYDEAYATLQTKYEALPQSVQNAGTEIKNYNEAVSDQAASLVAEATTKAYVTALSKDPTTVSTTVNEADSIAKNATEKIIATSDTTSDGSVTATLFGKTYTDTNGDGQITYEDDVIPIVISDLKADLSSITDGNLTSVKGSYPEIVVLFNYLKQVADTSLPYETTDGTVGRVESGEANNGSNVLSQYGSKMASSFSSNYASELLSTIDGTKAQLEATLKNIYGETGNTFDEASFNQTFDDTLKQVAIQIYTDQTDAIISMAENLKSSFDNADAADDSLWQTNTLYVAPTKLAQQLQDAIDTAKQNADTGLAALKTMPASDDFLSLAYSTGDAADGLDTNATINGIWTGLYDTIDWFGTTVSPLMKNLVSISDPNSIKDKDGNVTFSADFVAQHAVVFDAATALANTVTQLVVKSGEITNDLQGVLTDLLTVSGDFAVTQPEKTQLFTTITDEPEAPSVVKSADLVYRDDTDQLTTPTASTTAQDDQTGSAFLTVTSGSGDQPTTDKTSAPAAADNRDAPTHDAAAATLAAKGSMTVATTGMVNRATQTKALLQTGKSTAETIPQKQAAKTLPQTNEHQATTWTLLGLVLLSFLSALGMTSKRRQH</sequence>
<dbReference type="AlphaFoldDB" id="A0A0R2B6Q8"/>
<protein>
    <recommendedName>
        <fullName evidence="8">Gram-positive cocci surface proteins LPxTG domain-containing protein</fullName>
    </recommendedName>
</protein>
<accession>A0A0R2B6Q8</accession>
<evidence type="ECO:0000256" key="2">
    <source>
        <dbReference type="ARBA" id="ARBA00022525"/>
    </source>
</evidence>
<dbReference type="PATRIC" id="fig|1423733.4.peg.2790"/>
<keyword evidence="7" id="KW-0812">Transmembrane</keyword>
<dbReference type="InterPro" id="IPR019931">
    <property type="entry name" value="LPXTG_anchor"/>
</dbReference>
<keyword evidence="7" id="KW-0472">Membrane</keyword>
<reference evidence="9 10" key="1">
    <citation type="journal article" date="2015" name="Genome Announc.">
        <title>Expanding the biotechnology potential of lactobacilli through comparative genomics of 213 strains and associated genera.</title>
        <authorList>
            <person name="Sun Z."/>
            <person name="Harris H.M."/>
            <person name="McCann A."/>
            <person name="Guo C."/>
            <person name="Argimon S."/>
            <person name="Zhang W."/>
            <person name="Yang X."/>
            <person name="Jeffery I.B."/>
            <person name="Cooney J.C."/>
            <person name="Kagawa T.F."/>
            <person name="Liu W."/>
            <person name="Song Y."/>
            <person name="Salvetti E."/>
            <person name="Wrobel A."/>
            <person name="Rasinkangas P."/>
            <person name="Parkhill J."/>
            <person name="Rea M.C."/>
            <person name="O'Sullivan O."/>
            <person name="Ritari J."/>
            <person name="Douillard F.P."/>
            <person name="Paul Ross R."/>
            <person name="Yang R."/>
            <person name="Briner A.E."/>
            <person name="Felis G.E."/>
            <person name="de Vos W.M."/>
            <person name="Barrangou R."/>
            <person name="Klaenhammer T.R."/>
            <person name="Caufield P.W."/>
            <person name="Cui Y."/>
            <person name="Zhang H."/>
            <person name="O'Toole P.W."/>
        </authorList>
    </citation>
    <scope>NUCLEOTIDE SEQUENCE [LARGE SCALE GENOMIC DNA]</scope>
    <source>
        <strain evidence="9 10">DSM 20515</strain>
    </source>
</reference>
<evidence type="ECO:0000313" key="9">
    <source>
        <dbReference type="EMBL" id="KRM75041.1"/>
    </source>
</evidence>
<dbReference type="EMBL" id="AYYR01000062">
    <property type="protein sequence ID" value="KRM75041.1"/>
    <property type="molecule type" value="Genomic_DNA"/>
</dbReference>
<dbReference type="NCBIfam" id="TIGR03715">
    <property type="entry name" value="KxYKxGKxW"/>
    <property type="match status" value="1"/>
</dbReference>
<keyword evidence="2" id="KW-0964">Secreted</keyword>
<dbReference type="InterPro" id="IPR022263">
    <property type="entry name" value="KxYKxGKxW"/>
</dbReference>
<evidence type="ECO:0000256" key="3">
    <source>
        <dbReference type="ARBA" id="ARBA00022729"/>
    </source>
</evidence>
<feature type="transmembrane region" description="Helical" evidence="7">
    <location>
        <begin position="869"/>
        <end position="889"/>
    </location>
</feature>
<name>A0A0R2B6Q8_SECCO</name>
<dbReference type="PROSITE" id="PS50847">
    <property type="entry name" value="GRAM_POS_ANCHORING"/>
    <property type="match status" value="1"/>
</dbReference>
<feature type="coiled-coil region" evidence="5">
    <location>
        <begin position="221"/>
        <end position="284"/>
    </location>
</feature>
<feature type="compositionally biased region" description="Low complexity" evidence="6">
    <location>
        <begin position="143"/>
        <end position="152"/>
    </location>
</feature>
<feature type="compositionally biased region" description="Polar residues" evidence="6">
    <location>
        <begin position="75"/>
        <end position="98"/>
    </location>
</feature>
<keyword evidence="3" id="KW-0732">Signal</keyword>